<dbReference type="EMBL" id="JAUHHC010000005">
    <property type="protein sequence ID" value="MDN3922314.1"/>
    <property type="molecule type" value="Genomic_DNA"/>
</dbReference>
<accession>A0ABT8DVJ5</accession>
<dbReference type="Proteomes" id="UP001228044">
    <property type="component" value="Unassembled WGS sequence"/>
</dbReference>
<keyword evidence="2" id="KW-1185">Reference proteome</keyword>
<dbReference type="InterPro" id="IPR036102">
    <property type="entry name" value="OsmC/Ohrsf"/>
</dbReference>
<dbReference type="InterPro" id="IPR015946">
    <property type="entry name" value="KH_dom-like_a/b"/>
</dbReference>
<comment type="caution">
    <text evidence="1">The sequence shown here is derived from an EMBL/GenBank/DDBJ whole genome shotgun (WGS) entry which is preliminary data.</text>
</comment>
<name>A0ABT8DVJ5_9BURK</name>
<protein>
    <submittedName>
        <fullName evidence="1">OsmC family protein</fullName>
    </submittedName>
</protein>
<dbReference type="SUPFAM" id="SSF82784">
    <property type="entry name" value="OsmC-like"/>
    <property type="match status" value="1"/>
</dbReference>
<proteinExistence type="predicted"/>
<dbReference type="Pfam" id="PF02566">
    <property type="entry name" value="OsmC"/>
    <property type="match status" value="1"/>
</dbReference>
<evidence type="ECO:0000313" key="1">
    <source>
        <dbReference type="EMBL" id="MDN3922314.1"/>
    </source>
</evidence>
<organism evidence="1 2">
    <name type="scientific">Roseateles violae</name>
    <dbReference type="NCBI Taxonomy" id="3058042"/>
    <lineage>
        <taxon>Bacteria</taxon>
        <taxon>Pseudomonadati</taxon>
        <taxon>Pseudomonadota</taxon>
        <taxon>Betaproteobacteria</taxon>
        <taxon>Burkholderiales</taxon>
        <taxon>Sphaerotilaceae</taxon>
        <taxon>Roseateles</taxon>
    </lineage>
</organism>
<reference evidence="1 2" key="1">
    <citation type="submission" date="2023-06" db="EMBL/GenBank/DDBJ databases">
        <title>Pelomonas sp. PFR6 16S ribosomal RNA gene Genome sequencing and assembly.</title>
        <authorList>
            <person name="Woo H."/>
        </authorList>
    </citation>
    <scope>NUCLEOTIDE SEQUENCE [LARGE SCALE GENOMIC DNA]</scope>
    <source>
        <strain evidence="1 2">PFR6</strain>
    </source>
</reference>
<evidence type="ECO:0000313" key="2">
    <source>
        <dbReference type="Proteomes" id="UP001228044"/>
    </source>
</evidence>
<dbReference type="Gene3D" id="3.30.300.20">
    <property type="match status" value="1"/>
</dbReference>
<dbReference type="RefSeq" id="WP_290360620.1">
    <property type="nucleotide sequence ID" value="NZ_JAUHHC010000005.1"/>
</dbReference>
<dbReference type="PANTHER" id="PTHR39624:SF2">
    <property type="entry name" value="OSMC-LIKE PROTEIN"/>
    <property type="match status" value="1"/>
</dbReference>
<gene>
    <name evidence="1" type="ORF">QWJ38_18645</name>
</gene>
<sequence>MSSSNRFINNAEWVAASSRSACTVAFAKTSVEVDLDAEAGGSGLPTPHELLDGALAACTTLTLQLYIKRKGWAVERLRVEVEHEKTAQGYQMRRRIRYAGTLDAEQQASLLRIAEACPVHKTLSGQIAIVTGSEPL</sequence>
<dbReference type="InterPro" id="IPR003718">
    <property type="entry name" value="OsmC/Ohr_fam"/>
</dbReference>
<dbReference type="PANTHER" id="PTHR39624">
    <property type="entry name" value="PROTEIN INVOLVED IN RIMO-MEDIATED BETA-METHYLTHIOLATION OF RIBOSOMAL PROTEIN S12 YCAO"/>
    <property type="match status" value="1"/>
</dbReference>